<comment type="caution">
    <text evidence="2">The sequence shown here is derived from an EMBL/GenBank/DDBJ whole genome shotgun (WGS) entry which is preliminary data.</text>
</comment>
<evidence type="ECO:0000313" key="2">
    <source>
        <dbReference type="EMBL" id="ERJ60149.1"/>
    </source>
</evidence>
<keyword evidence="1" id="KW-0732">Signal</keyword>
<reference evidence="2 3" key="1">
    <citation type="journal article" date="2013" name="Genome Announc.">
        <title>The Draft Genome Sequence of Sphingomonas paucimobilis Strain HER1398 (Proteobacteria), Host to the Giant PAU Phage, Indicates That It Is a Member of the Genus Sphingobacterium (Bacteroidetes).</title>
        <authorList>
            <person name="White R.A.III."/>
            <person name="Suttle C.A."/>
        </authorList>
    </citation>
    <scope>NUCLEOTIDE SEQUENCE [LARGE SCALE GENOMIC DNA]</scope>
    <source>
        <strain evidence="2 3">HER1398</strain>
    </source>
</reference>
<protein>
    <recommendedName>
        <fullName evidence="4">Carbohydrate-binding domain-containing protein</fullName>
    </recommendedName>
</protein>
<accession>U2J5E6</accession>
<proteinExistence type="predicted"/>
<dbReference type="PATRIC" id="fig|1346330.5.peg.1348"/>
<dbReference type="Proteomes" id="UP000016584">
    <property type="component" value="Unassembled WGS sequence"/>
</dbReference>
<evidence type="ECO:0008006" key="4">
    <source>
        <dbReference type="Google" id="ProtNLM"/>
    </source>
</evidence>
<dbReference type="EMBL" id="ATDL01000009">
    <property type="protein sequence ID" value="ERJ60149.1"/>
    <property type="molecule type" value="Genomic_DNA"/>
</dbReference>
<dbReference type="AlphaFoldDB" id="U2J5E6"/>
<gene>
    <name evidence="2" type="ORF">M472_15405</name>
</gene>
<organism evidence="2 3">
    <name type="scientific">Sphingobacterium paucimobilis HER1398</name>
    <dbReference type="NCBI Taxonomy" id="1346330"/>
    <lineage>
        <taxon>Bacteria</taxon>
        <taxon>Pseudomonadati</taxon>
        <taxon>Bacteroidota</taxon>
        <taxon>Sphingobacteriia</taxon>
        <taxon>Sphingobacteriales</taxon>
        <taxon>Sphingobacteriaceae</taxon>
        <taxon>Sphingobacterium</taxon>
    </lineage>
</organism>
<dbReference type="OrthoDB" id="792194at2"/>
<feature type="chain" id="PRO_5004629772" description="Carbohydrate-binding domain-containing protein" evidence="1">
    <location>
        <begin position="25"/>
        <end position="225"/>
    </location>
</feature>
<feature type="signal peptide" evidence="1">
    <location>
        <begin position="1"/>
        <end position="24"/>
    </location>
</feature>
<dbReference type="RefSeq" id="WP_021069527.1">
    <property type="nucleotide sequence ID" value="NZ_ATDL01000009.1"/>
</dbReference>
<keyword evidence="3" id="KW-1185">Reference proteome</keyword>
<dbReference type="STRING" id="1346330.M472_15405"/>
<evidence type="ECO:0000313" key="3">
    <source>
        <dbReference type="Proteomes" id="UP000016584"/>
    </source>
</evidence>
<evidence type="ECO:0000256" key="1">
    <source>
        <dbReference type="SAM" id="SignalP"/>
    </source>
</evidence>
<sequence>MKRKKYFYIITALFFVFYTNPIFAQIKVDGDLSDWQEECFVFDKENALHYAIQNDKENIYIAIRKDEYTGKISSSKIIGGIQLYLDKTGKRDTTNAVNIGYPIGREVTFFWDQIRLNRVDTLKKPLITSIYNEYGILAVPQYKTAGYSNLNKYQVEYKIPLEHIRPGSDKKISICILLKGMHWMTKENPPITSSPDFSTVADVKIRRGMIDDFFWSYSWIDYIVK</sequence>
<name>U2J5E6_9SPHI</name>
<dbReference type="SUPFAM" id="SSF49344">
    <property type="entry name" value="CBD9-like"/>
    <property type="match status" value="1"/>
</dbReference>